<proteinExistence type="predicted"/>
<keyword evidence="2" id="KW-1185">Reference proteome</keyword>
<dbReference type="EMBL" id="WKJQ01000001">
    <property type="protein sequence ID" value="MRW97077.1"/>
    <property type="molecule type" value="Genomic_DNA"/>
</dbReference>
<dbReference type="RefSeq" id="WP_151112069.1">
    <property type="nucleotide sequence ID" value="NZ_WKJQ01000001.1"/>
</dbReference>
<dbReference type="InterPro" id="IPR058440">
    <property type="entry name" value="DUF8127"/>
</dbReference>
<evidence type="ECO:0000313" key="1">
    <source>
        <dbReference type="EMBL" id="MRW97077.1"/>
    </source>
</evidence>
<organism evidence="1 2">
    <name type="scientific">Haloferax marinum</name>
    <dbReference type="NCBI Taxonomy" id="2666143"/>
    <lineage>
        <taxon>Archaea</taxon>
        <taxon>Methanobacteriati</taxon>
        <taxon>Methanobacteriota</taxon>
        <taxon>Stenosarchaea group</taxon>
        <taxon>Halobacteria</taxon>
        <taxon>Halobacteriales</taxon>
        <taxon>Haloferacaceae</taxon>
        <taxon>Haloferax</taxon>
    </lineage>
</organism>
<protein>
    <submittedName>
        <fullName evidence="1">Uncharacterized protein</fullName>
    </submittedName>
</protein>
<evidence type="ECO:0000313" key="2">
    <source>
        <dbReference type="Proteomes" id="UP000443423"/>
    </source>
</evidence>
<comment type="caution">
    <text evidence="1">The sequence shown here is derived from an EMBL/GenBank/DDBJ whole genome shotgun (WGS) entry which is preliminary data.</text>
</comment>
<dbReference type="Pfam" id="PF26448">
    <property type="entry name" value="DUF8127"/>
    <property type="match status" value="1"/>
</dbReference>
<dbReference type="OrthoDB" id="291653at2157"/>
<dbReference type="AlphaFoldDB" id="A0A6A8G876"/>
<dbReference type="Proteomes" id="UP000443423">
    <property type="component" value="Unassembled WGS sequence"/>
</dbReference>
<sequence length="233" mass="26419">MRFPASFSLHRRSLLVIGLGVLLVFTAVFAPMGAIVPTYRYGVVEVSPDSNWAQHAAYSDDVLTCVDDDPACQNVSQLRADGPKVVDSERAKCAERPAFCLYQVAYYPRDDAFYRLHHESLGNDSVELRLEPISNRTAMDIAAVNAETFPPEFQRLFESGTVRTSDPIAGWEYWQETNELVEYEGRFYRQGGRAYNGPNRRLDEYLRGLTALAGIGLLLYGQTMRFRTKERDE</sequence>
<name>A0A6A8G876_9EURY</name>
<reference evidence="1 2" key="1">
    <citation type="submission" date="2019-11" db="EMBL/GenBank/DDBJ databases">
        <title>Whole genome sequence of Haloferax sp. MBLA0078.</title>
        <authorList>
            <person name="Seo M.-J."/>
            <person name="Cho E.-S."/>
        </authorList>
    </citation>
    <scope>NUCLEOTIDE SEQUENCE [LARGE SCALE GENOMIC DNA]</scope>
    <source>
        <strain evidence="1 2">MBLA0078</strain>
    </source>
</reference>
<accession>A0A6A8G876</accession>
<gene>
    <name evidence="1" type="ORF">GJR99_10910</name>
</gene>